<sequence length="259" mass="30590">MDLSHARQQFESYLDQYDRTDDKVRLKIIHTYGVMECSRRICERMHLSEEDTILAQLIGLLHDIGRFEQLKKYNSFEPDTMDHAAFGVQILFEEGRIRDYVAETDWDSIIRTAIARHSDFKLEGVTDERELLHARLIRDADKLDNCRVKLEDSIETILGVSAEEVGSSAITPEVMAQFMNHQSIYSPTRKTKMDYWLSYLAYYYDINYEETLEIIQEHHYVERQIARIPYDNPTTAAQMQEIKKILQDYFCARINTRKK</sequence>
<gene>
    <name evidence="2" type="ORF">H9968_05665</name>
</gene>
<proteinExistence type="predicted"/>
<dbReference type="Proteomes" id="UP000824049">
    <property type="component" value="Unassembled WGS sequence"/>
</dbReference>
<evidence type="ECO:0000313" key="3">
    <source>
        <dbReference type="Proteomes" id="UP000824049"/>
    </source>
</evidence>
<dbReference type="InterPro" id="IPR003607">
    <property type="entry name" value="HD/PDEase_dom"/>
</dbReference>
<reference evidence="2" key="2">
    <citation type="submission" date="2021-04" db="EMBL/GenBank/DDBJ databases">
        <authorList>
            <person name="Gilroy R."/>
        </authorList>
    </citation>
    <scope>NUCLEOTIDE SEQUENCE</scope>
    <source>
        <strain evidence="2">CHK179-28034</strain>
    </source>
</reference>
<protein>
    <submittedName>
        <fullName evidence="2">HD domain-containing protein</fullName>
    </submittedName>
</protein>
<accession>A0A9D2EKW9</accession>
<feature type="domain" description="HD" evidence="1">
    <location>
        <begin position="27"/>
        <end position="146"/>
    </location>
</feature>
<dbReference type="Pfam" id="PF01966">
    <property type="entry name" value="HD"/>
    <property type="match status" value="1"/>
</dbReference>
<dbReference type="SUPFAM" id="SSF109604">
    <property type="entry name" value="HD-domain/PDEase-like"/>
    <property type="match status" value="1"/>
</dbReference>
<dbReference type="Gene3D" id="1.10.3210.10">
    <property type="entry name" value="Hypothetical protein af1432"/>
    <property type="match status" value="1"/>
</dbReference>
<dbReference type="InterPro" id="IPR006674">
    <property type="entry name" value="HD_domain"/>
</dbReference>
<dbReference type="CDD" id="cd00077">
    <property type="entry name" value="HDc"/>
    <property type="match status" value="1"/>
</dbReference>
<dbReference type="SMART" id="SM00471">
    <property type="entry name" value="HDc"/>
    <property type="match status" value="1"/>
</dbReference>
<evidence type="ECO:0000259" key="1">
    <source>
        <dbReference type="PROSITE" id="PS51831"/>
    </source>
</evidence>
<name>A0A9D2EKW9_9FIRM</name>
<dbReference type="EMBL" id="DXBR01000051">
    <property type="protein sequence ID" value="HIZ39402.1"/>
    <property type="molecule type" value="Genomic_DNA"/>
</dbReference>
<evidence type="ECO:0000313" key="2">
    <source>
        <dbReference type="EMBL" id="HIZ39402.1"/>
    </source>
</evidence>
<dbReference type="PROSITE" id="PS51831">
    <property type="entry name" value="HD"/>
    <property type="match status" value="1"/>
</dbReference>
<reference evidence="2" key="1">
    <citation type="journal article" date="2021" name="PeerJ">
        <title>Extensive microbial diversity within the chicken gut microbiome revealed by metagenomics and culture.</title>
        <authorList>
            <person name="Gilroy R."/>
            <person name="Ravi A."/>
            <person name="Getino M."/>
            <person name="Pursley I."/>
            <person name="Horton D.L."/>
            <person name="Alikhan N.F."/>
            <person name="Baker D."/>
            <person name="Gharbi K."/>
            <person name="Hall N."/>
            <person name="Watson M."/>
            <person name="Adriaenssens E.M."/>
            <person name="Foster-Nyarko E."/>
            <person name="Jarju S."/>
            <person name="Secka A."/>
            <person name="Antonio M."/>
            <person name="Oren A."/>
            <person name="Chaudhuri R.R."/>
            <person name="La Ragione R."/>
            <person name="Hildebrand F."/>
            <person name="Pallen M.J."/>
        </authorList>
    </citation>
    <scope>NUCLEOTIDE SEQUENCE</scope>
    <source>
        <strain evidence="2">CHK179-28034</strain>
    </source>
</reference>
<organism evidence="2 3">
    <name type="scientific">Candidatus Anaerobutyricum stercoris</name>
    <dbReference type="NCBI Taxonomy" id="2838457"/>
    <lineage>
        <taxon>Bacteria</taxon>
        <taxon>Bacillati</taxon>
        <taxon>Bacillota</taxon>
        <taxon>Clostridia</taxon>
        <taxon>Lachnospirales</taxon>
        <taxon>Lachnospiraceae</taxon>
        <taxon>Anaerobutyricum</taxon>
    </lineage>
</organism>
<dbReference type="AlphaFoldDB" id="A0A9D2EKW9"/>
<comment type="caution">
    <text evidence="2">The sequence shown here is derived from an EMBL/GenBank/DDBJ whole genome shotgun (WGS) entry which is preliminary data.</text>
</comment>